<evidence type="ECO:0000313" key="2">
    <source>
        <dbReference type="EMBL" id="BCJ25935.1"/>
    </source>
</evidence>
<dbReference type="InterPro" id="IPR037523">
    <property type="entry name" value="VOC_core"/>
</dbReference>
<accession>A0A810KTI7</accession>
<dbReference type="Proteomes" id="UP000680750">
    <property type="component" value="Chromosome"/>
</dbReference>
<dbReference type="PANTHER" id="PTHR36503">
    <property type="entry name" value="BLR2520 PROTEIN"/>
    <property type="match status" value="1"/>
</dbReference>
<name>A0A810KTI7_9ACTN</name>
<organism evidence="2 3">
    <name type="scientific">Actinocatenispora sera</name>
    <dbReference type="NCBI Taxonomy" id="390989"/>
    <lineage>
        <taxon>Bacteria</taxon>
        <taxon>Bacillati</taxon>
        <taxon>Actinomycetota</taxon>
        <taxon>Actinomycetes</taxon>
        <taxon>Micromonosporales</taxon>
        <taxon>Micromonosporaceae</taxon>
        <taxon>Actinocatenispora</taxon>
    </lineage>
</organism>
<dbReference type="InterPro" id="IPR004360">
    <property type="entry name" value="Glyas_Fos-R_dOase_dom"/>
</dbReference>
<reference evidence="2" key="1">
    <citation type="submission" date="2020-08" db="EMBL/GenBank/DDBJ databases">
        <title>Whole genome shotgun sequence of Actinocatenispora sera NBRC 101916.</title>
        <authorList>
            <person name="Komaki H."/>
            <person name="Tamura T."/>
        </authorList>
    </citation>
    <scope>NUCLEOTIDE SEQUENCE</scope>
    <source>
        <strain evidence="2">NBRC 101916</strain>
    </source>
</reference>
<dbReference type="Pfam" id="PF00903">
    <property type="entry name" value="Glyoxalase"/>
    <property type="match status" value="1"/>
</dbReference>
<evidence type="ECO:0000259" key="1">
    <source>
        <dbReference type="PROSITE" id="PS51819"/>
    </source>
</evidence>
<dbReference type="EMBL" id="AP023354">
    <property type="protein sequence ID" value="BCJ25935.1"/>
    <property type="molecule type" value="Genomic_DNA"/>
</dbReference>
<dbReference type="AlphaFoldDB" id="A0A810KTI7"/>
<proteinExistence type="predicted"/>
<feature type="domain" description="VOC" evidence="1">
    <location>
        <begin position="19"/>
        <end position="138"/>
    </location>
</feature>
<dbReference type="KEGG" id="aser:Asera_00430"/>
<protein>
    <recommendedName>
        <fullName evidence="1">VOC domain-containing protein</fullName>
    </recommendedName>
</protein>
<dbReference type="PROSITE" id="PS51819">
    <property type="entry name" value="VOC"/>
    <property type="match status" value="1"/>
</dbReference>
<evidence type="ECO:0000313" key="3">
    <source>
        <dbReference type="Proteomes" id="UP000680750"/>
    </source>
</evidence>
<dbReference type="SUPFAM" id="SSF54593">
    <property type="entry name" value="Glyoxalase/Bleomycin resistance protein/Dihydroxybiphenyl dioxygenase"/>
    <property type="match status" value="1"/>
</dbReference>
<dbReference type="RefSeq" id="WP_051801903.1">
    <property type="nucleotide sequence ID" value="NZ_JBFALH010000002.1"/>
</dbReference>
<gene>
    <name evidence="2" type="ORF">Asera_00430</name>
</gene>
<dbReference type="PANTHER" id="PTHR36503:SF1">
    <property type="entry name" value="BLR2520 PROTEIN"/>
    <property type="match status" value="1"/>
</dbReference>
<dbReference type="InterPro" id="IPR029068">
    <property type="entry name" value="Glyas_Bleomycin-R_OHBP_Dase"/>
</dbReference>
<dbReference type="Gene3D" id="3.10.180.10">
    <property type="entry name" value="2,3-Dihydroxybiphenyl 1,2-Dioxygenase, domain 1"/>
    <property type="match status" value="1"/>
</dbReference>
<sequence length="140" mass="15516">MRYHHDDAKERAMAEWAKRIGALNLMVDDLAAMKRFYRDTFDLAPLDEDADTLIYQLGDLYLALRSDPAHQPSPTDQAALARIGVGQLALPVEDVDETAAELQRRGVTLLSAPADLAWGIRTATFADPAGYVWEISQDSD</sequence>
<keyword evidence="3" id="KW-1185">Reference proteome</keyword>